<dbReference type="EMBL" id="CM029037">
    <property type="protein sequence ID" value="KAG2657925.1"/>
    <property type="molecule type" value="Genomic_DNA"/>
</dbReference>
<reference evidence="2" key="1">
    <citation type="submission" date="2020-05" db="EMBL/GenBank/DDBJ databases">
        <title>WGS assembly of Panicum virgatum.</title>
        <authorList>
            <person name="Lovell J.T."/>
            <person name="Jenkins J."/>
            <person name="Shu S."/>
            <person name="Juenger T.E."/>
            <person name="Schmutz J."/>
        </authorList>
    </citation>
    <scope>NUCLEOTIDE SEQUENCE</scope>
    <source>
        <strain evidence="2">AP13</strain>
    </source>
</reference>
<protein>
    <submittedName>
        <fullName evidence="2">Uncharacterized protein</fullName>
    </submittedName>
</protein>
<feature type="compositionally biased region" description="Low complexity" evidence="1">
    <location>
        <begin position="142"/>
        <end position="167"/>
    </location>
</feature>
<dbReference type="AlphaFoldDB" id="A0A8T0XF11"/>
<gene>
    <name evidence="2" type="ORF">PVAP13_1KG161310</name>
</gene>
<dbReference type="Proteomes" id="UP000823388">
    <property type="component" value="Chromosome 1K"/>
</dbReference>
<name>A0A8T0XF11_PANVG</name>
<feature type="region of interest" description="Disordered" evidence="1">
    <location>
        <begin position="129"/>
        <end position="184"/>
    </location>
</feature>
<organism evidence="2 3">
    <name type="scientific">Panicum virgatum</name>
    <name type="common">Blackwell switchgrass</name>
    <dbReference type="NCBI Taxonomy" id="38727"/>
    <lineage>
        <taxon>Eukaryota</taxon>
        <taxon>Viridiplantae</taxon>
        <taxon>Streptophyta</taxon>
        <taxon>Embryophyta</taxon>
        <taxon>Tracheophyta</taxon>
        <taxon>Spermatophyta</taxon>
        <taxon>Magnoliopsida</taxon>
        <taxon>Liliopsida</taxon>
        <taxon>Poales</taxon>
        <taxon>Poaceae</taxon>
        <taxon>PACMAD clade</taxon>
        <taxon>Panicoideae</taxon>
        <taxon>Panicodae</taxon>
        <taxon>Paniceae</taxon>
        <taxon>Panicinae</taxon>
        <taxon>Panicum</taxon>
        <taxon>Panicum sect. Hiantes</taxon>
    </lineage>
</organism>
<evidence type="ECO:0000313" key="3">
    <source>
        <dbReference type="Proteomes" id="UP000823388"/>
    </source>
</evidence>
<dbReference type="PROSITE" id="PS51257">
    <property type="entry name" value="PROKAR_LIPOPROTEIN"/>
    <property type="match status" value="1"/>
</dbReference>
<proteinExistence type="predicted"/>
<evidence type="ECO:0000256" key="1">
    <source>
        <dbReference type="SAM" id="MobiDB-lite"/>
    </source>
</evidence>
<accession>A0A8T0XF11</accession>
<comment type="caution">
    <text evidence="2">The sequence shown here is derived from an EMBL/GenBank/DDBJ whole genome shotgun (WGS) entry which is preliminary data.</text>
</comment>
<keyword evidence="3" id="KW-1185">Reference proteome</keyword>
<evidence type="ECO:0000313" key="2">
    <source>
        <dbReference type="EMBL" id="KAG2657925.1"/>
    </source>
</evidence>
<sequence>MTSARAIIKVVEASCQLLAGRRKLPLPCFLLCACRTSIWPRLRLATPEVALCLPPVLPLKVFDEMPVQVQANKFSAPSSTNRVCLVHLFAPSPSLLSLPLPSPTAPPLFRHRLALLELHPVVRTTKLAPEVEDAARPPPPAQQRAEGAAAARLGSSASPAGSSSPAEVQPGGKAAAASGPRQGGAGREGGAAAVVCACSSLVHGRGGRRRRAACRGWLGLLLLRLCVHGWQRCGRISIQIGRNYSYGASRQQLDLFGRTGAEKREVGRAKGGAPRRSCRRLGAAVLLPLPPQQAAAAAALYMLCTVAGPSPANESSAAIPSLRIPVAAPLLARLLEAGPSREQPLATATRLRLRSSVNHMCSTIQLFPMRHLCG</sequence>